<evidence type="ECO:0000313" key="1">
    <source>
        <dbReference type="Proteomes" id="UP000887565"/>
    </source>
</evidence>
<organism evidence="1 2">
    <name type="scientific">Romanomermis culicivorax</name>
    <name type="common">Nematode worm</name>
    <dbReference type="NCBI Taxonomy" id="13658"/>
    <lineage>
        <taxon>Eukaryota</taxon>
        <taxon>Metazoa</taxon>
        <taxon>Ecdysozoa</taxon>
        <taxon>Nematoda</taxon>
        <taxon>Enoplea</taxon>
        <taxon>Dorylaimia</taxon>
        <taxon>Mermithida</taxon>
        <taxon>Mermithoidea</taxon>
        <taxon>Mermithidae</taxon>
        <taxon>Romanomermis</taxon>
    </lineage>
</organism>
<accession>A0A915JCV6</accession>
<dbReference type="WBParaSite" id="nRc.2.0.1.t23451-RA">
    <property type="protein sequence ID" value="nRc.2.0.1.t23451-RA"/>
    <property type="gene ID" value="nRc.2.0.1.g23451"/>
</dbReference>
<protein>
    <submittedName>
        <fullName evidence="2">Uncharacterized protein</fullName>
    </submittedName>
</protein>
<proteinExistence type="predicted"/>
<dbReference type="Proteomes" id="UP000887565">
    <property type="component" value="Unplaced"/>
</dbReference>
<reference evidence="2" key="1">
    <citation type="submission" date="2022-11" db="UniProtKB">
        <authorList>
            <consortium name="WormBaseParasite"/>
        </authorList>
    </citation>
    <scope>IDENTIFICATION</scope>
</reference>
<sequence length="45" mass="5118">MATTYNQPIVIQIKKSMMEKAPKRTSRHLLKVGDAPMLPNTNVHK</sequence>
<evidence type="ECO:0000313" key="2">
    <source>
        <dbReference type="WBParaSite" id="nRc.2.0.1.t23451-RA"/>
    </source>
</evidence>
<keyword evidence="1" id="KW-1185">Reference proteome</keyword>
<dbReference type="AlphaFoldDB" id="A0A915JCV6"/>
<name>A0A915JCV6_ROMCU</name>